<dbReference type="InterPro" id="IPR053137">
    <property type="entry name" value="NLR-like"/>
</dbReference>
<organism evidence="2 3">
    <name type="scientific">Aspergillus heteromorphus CBS 117.55</name>
    <dbReference type="NCBI Taxonomy" id="1448321"/>
    <lineage>
        <taxon>Eukaryota</taxon>
        <taxon>Fungi</taxon>
        <taxon>Dikarya</taxon>
        <taxon>Ascomycota</taxon>
        <taxon>Pezizomycotina</taxon>
        <taxon>Eurotiomycetes</taxon>
        <taxon>Eurotiomycetidae</taxon>
        <taxon>Eurotiales</taxon>
        <taxon>Aspergillaceae</taxon>
        <taxon>Aspergillus</taxon>
        <taxon>Aspergillus subgen. Circumdati</taxon>
    </lineage>
</organism>
<dbReference type="SUPFAM" id="SSF53167">
    <property type="entry name" value="Purine and uridine phosphorylases"/>
    <property type="match status" value="1"/>
</dbReference>
<dbReference type="STRING" id="1448321.A0A317UQH2"/>
<dbReference type="AlphaFoldDB" id="A0A317UQH2"/>
<name>A0A317UQH2_9EURO</name>
<dbReference type="InterPro" id="IPR000845">
    <property type="entry name" value="Nucleoside_phosphorylase_d"/>
</dbReference>
<comment type="caution">
    <text evidence="2">The sequence shown here is derived from an EMBL/GenBank/DDBJ whole genome shotgun (WGS) entry which is preliminary data.</text>
</comment>
<dbReference type="VEuPathDB" id="FungiDB:BO70DRAFT_375192"/>
<dbReference type="RefSeq" id="XP_025394225.1">
    <property type="nucleotide sequence ID" value="XM_025545015.1"/>
</dbReference>
<dbReference type="PANTHER" id="PTHR46082">
    <property type="entry name" value="ATP/GTP-BINDING PROTEIN-RELATED"/>
    <property type="match status" value="1"/>
</dbReference>
<dbReference type="OrthoDB" id="1577640at2759"/>
<dbReference type="InterPro" id="IPR035994">
    <property type="entry name" value="Nucleoside_phosphorylase_sf"/>
</dbReference>
<reference evidence="2 3" key="1">
    <citation type="submission" date="2016-12" db="EMBL/GenBank/DDBJ databases">
        <title>The genomes of Aspergillus section Nigri reveals drivers in fungal speciation.</title>
        <authorList>
            <consortium name="DOE Joint Genome Institute"/>
            <person name="Vesth T.C."/>
            <person name="Nybo J."/>
            <person name="Theobald S."/>
            <person name="Brandl J."/>
            <person name="Frisvad J.C."/>
            <person name="Nielsen K.F."/>
            <person name="Lyhne E.K."/>
            <person name="Kogle M.E."/>
            <person name="Kuo A."/>
            <person name="Riley R."/>
            <person name="Clum A."/>
            <person name="Nolan M."/>
            <person name="Lipzen A."/>
            <person name="Salamov A."/>
            <person name="Henrissat B."/>
            <person name="Wiebenga A."/>
            <person name="De Vries R.P."/>
            <person name="Grigoriev I.V."/>
            <person name="Mortensen U.H."/>
            <person name="Andersen M.R."/>
            <person name="Baker S.E."/>
        </authorList>
    </citation>
    <scope>NUCLEOTIDE SEQUENCE [LARGE SCALE GENOMIC DNA]</scope>
    <source>
        <strain evidence="2 3">CBS 117.55</strain>
    </source>
</reference>
<dbReference type="EMBL" id="MSFL01000066">
    <property type="protein sequence ID" value="PWY64253.1"/>
    <property type="molecule type" value="Genomic_DNA"/>
</dbReference>
<dbReference type="Pfam" id="PF01048">
    <property type="entry name" value="PNP_UDP_1"/>
    <property type="match status" value="1"/>
</dbReference>
<protein>
    <submittedName>
        <fullName evidence="2">Purine and uridine phosphorylase</fullName>
    </submittedName>
</protein>
<keyword evidence="3" id="KW-1185">Reference proteome</keyword>
<evidence type="ECO:0000313" key="2">
    <source>
        <dbReference type="EMBL" id="PWY64253.1"/>
    </source>
</evidence>
<dbReference type="PANTHER" id="PTHR46082:SF11">
    <property type="entry name" value="AAA+ ATPASE DOMAIN-CONTAINING PROTEIN-RELATED"/>
    <property type="match status" value="1"/>
</dbReference>
<sequence>MVPNKDRIHKQKSLSHEDYTIAWICALPEERTAAQAMLDEEHDQLPKPRNDHNAYNLGSIAGYNIVIAYLPTTGTNAAATVAANMTHTFQSIKFGLMVGTGSGLPFKVSLGDVVVSHPVLQYPGVVQWDMGKLERGGRTVQTGPLNRPPNILLNASNRLKSDYEIFGSSINKYLGDLEKSFPHLVPQYTSPEEPQERKEVRVYHGLIASGNRVVKDAQARDALDKCFAGHVLCIEAGGAAGVMNDLPCIVIRGICDYADRESTGDWQPYAATVAAVYAKELLGNLQADVTHARGPVSEALEKVQAGRT</sequence>
<dbReference type="GO" id="GO:0009116">
    <property type="term" value="P:nucleoside metabolic process"/>
    <property type="evidence" value="ECO:0007669"/>
    <property type="project" value="InterPro"/>
</dbReference>
<evidence type="ECO:0000259" key="1">
    <source>
        <dbReference type="Pfam" id="PF01048"/>
    </source>
</evidence>
<proteinExistence type="predicted"/>
<dbReference type="Gene3D" id="3.40.50.1580">
    <property type="entry name" value="Nucleoside phosphorylase domain"/>
    <property type="match status" value="1"/>
</dbReference>
<dbReference type="GeneID" id="37067252"/>
<evidence type="ECO:0000313" key="3">
    <source>
        <dbReference type="Proteomes" id="UP000247233"/>
    </source>
</evidence>
<gene>
    <name evidence="2" type="ORF">BO70DRAFT_375192</name>
</gene>
<feature type="domain" description="Nucleoside phosphorylase" evidence="1">
    <location>
        <begin position="20"/>
        <end position="280"/>
    </location>
</feature>
<dbReference type="GO" id="GO:0003824">
    <property type="term" value="F:catalytic activity"/>
    <property type="evidence" value="ECO:0007669"/>
    <property type="project" value="InterPro"/>
</dbReference>
<dbReference type="Proteomes" id="UP000247233">
    <property type="component" value="Unassembled WGS sequence"/>
</dbReference>
<accession>A0A317UQH2</accession>